<name>A0ABP0AXZ2_9PEZI</name>
<evidence type="ECO:0000313" key="4">
    <source>
        <dbReference type="Proteomes" id="UP001642405"/>
    </source>
</evidence>
<feature type="chain" id="PRO_5045159439" description="TNT domain-containing protein" evidence="1">
    <location>
        <begin position="24"/>
        <end position="219"/>
    </location>
</feature>
<dbReference type="EMBL" id="CAWUHB010000005">
    <property type="protein sequence ID" value="CAK7212123.1"/>
    <property type="molecule type" value="Genomic_DNA"/>
</dbReference>
<comment type="caution">
    <text evidence="3">The sequence shown here is derived from an EMBL/GenBank/DDBJ whole genome shotgun (WGS) entry which is preliminary data.</text>
</comment>
<keyword evidence="1" id="KW-0732">Signal</keyword>
<accession>A0ABP0AXZ2</accession>
<evidence type="ECO:0000256" key="1">
    <source>
        <dbReference type="SAM" id="SignalP"/>
    </source>
</evidence>
<dbReference type="Pfam" id="PF14021">
    <property type="entry name" value="TNT"/>
    <property type="match status" value="1"/>
</dbReference>
<evidence type="ECO:0000313" key="3">
    <source>
        <dbReference type="EMBL" id="CAK7212123.1"/>
    </source>
</evidence>
<feature type="signal peptide" evidence="1">
    <location>
        <begin position="1"/>
        <end position="23"/>
    </location>
</feature>
<keyword evidence="4" id="KW-1185">Reference proteome</keyword>
<dbReference type="InterPro" id="IPR053024">
    <property type="entry name" value="Fungal_surface_NADase"/>
</dbReference>
<feature type="domain" description="TNT" evidence="2">
    <location>
        <begin position="118"/>
        <end position="212"/>
    </location>
</feature>
<protein>
    <recommendedName>
        <fullName evidence="2">TNT domain-containing protein</fullName>
    </recommendedName>
</protein>
<dbReference type="PANTHER" id="PTHR42059:SF1">
    <property type="entry name" value="TNT DOMAIN-CONTAINING PROTEIN"/>
    <property type="match status" value="1"/>
</dbReference>
<evidence type="ECO:0000259" key="2">
    <source>
        <dbReference type="Pfam" id="PF14021"/>
    </source>
</evidence>
<gene>
    <name evidence="3" type="ORF">SCUCBS95973_001335</name>
</gene>
<organism evidence="3 4">
    <name type="scientific">Sporothrix curviconia</name>
    <dbReference type="NCBI Taxonomy" id="1260050"/>
    <lineage>
        <taxon>Eukaryota</taxon>
        <taxon>Fungi</taxon>
        <taxon>Dikarya</taxon>
        <taxon>Ascomycota</taxon>
        <taxon>Pezizomycotina</taxon>
        <taxon>Sordariomycetes</taxon>
        <taxon>Sordariomycetidae</taxon>
        <taxon>Ophiostomatales</taxon>
        <taxon>Ophiostomataceae</taxon>
        <taxon>Sporothrix</taxon>
    </lineage>
</organism>
<dbReference type="InterPro" id="IPR025331">
    <property type="entry name" value="TNT"/>
</dbReference>
<proteinExistence type="predicted"/>
<reference evidence="3 4" key="1">
    <citation type="submission" date="2024-01" db="EMBL/GenBank/DDBJ databases">
        <authorList>
            <person name="Allen C."/>
            <person name="Tagirdzhanova G."/>
        </authorList>
    </citation>
    <scope>NUCLEOTIDE SEQUENCE [LARGE SCALE GENOMIC DNA]</scope>
</reference>
<dbReference type="Proteomes" id="UP001642405">
    <property type="component" value="Unassembled WGS sequence"/>
</dbReference>
<dbReference type="PANTHER" id="PTHR42059">
    <property type="entry name" value="TNT DOMAIN-CONTAINING PROTEIN"/>
    <property type="match status" value="1"/>
</dbReference>
<sequence>MARRRAFHAFLTAWLILAASTLARSGCQPNFPLYCAGTASNGTLNSTYVCGDPRLGPVVLPSHPPADGIVEIYDRFGGLCPGQFLATYYDPSAGTWKYPPYDGFQLDTAGQPIAAAMTLPVGLLVDRFGSEYGSYASPAAAPFMQRALPPSSLDTPAGNPVYPYNYHLYRVTEAFEVMAGPIAPWFGQPGQGVQYMLSNNVLSLISGGFLERANLTSLA</sequence>